<keyword evidence="3" id="KW-1185">Reference proteome</keyword>
<feature type="transmembrane region" description="Helical" evidence="1">
    <location>
        <begin position="12"/>
        <end position="36"/>
    </location>
</feature>
<dbReference type="Proteomes" id="UP000008068">
    <property type="component" value="Unassembled WGS sequence"/>
</dbReference>
<dbReference type="OMA" id="ALTESIW"/>
<dbReference type="OrthoDB" id="5854902at2759"/>
<dbReference type="PANTHER" id="PTHR22941">
    <property type="entry name" value="SERPENTINE RECEPTOR"/>
    <property type="match status" value="1"/>
</dbReference>
<dbReference type="InterPro" id="IPR053220">
    <property type="entry name" value="Nematode_rcpt-like_serp_H"/>
</dbReference>
<dbReference type="Pfam" id="PF10318">
    <property type="entry name" value="7TM_GPCR_Srh"/>
    <property type="match status" value="1"/>
</dbReference>
<dbReference type="eggNOG" id="ENOG502SY7B">
    <property type="taxonomic scope" value="Eukaryota"/>
</dbReference>
<evidence type="ECO:0008006" key="4">
    <source>
        <dbReference type="Google" id="ProtNLM"/>
    </source>
</evidence>
<feature type="transmembrane region" description="Helical" evidence="1">
    <location>
        <begin position="57"/>
        <end position="84"/>
    </location>
</feature>
<feature type="transmembrane region" description="Helical" evidence="1">
    <location>
        <begin position="188"/>
        <end position="211"/>
    </location>
</feature>
<proteinExistence type="predicted"/>
<accession>G0M982</accession>
<feature type="transmembrane region" description="Helical" evidence="1">
    <location>
        <begin position="232"/>
        <end position="255"/>
    </location>
</feature>
<evidence type="ECO:0000313" key="2">
    <source>
        <dbReference type="EMBL" id="EGT31033.1"/>
    </source>
</evidence>
<dbReference type="InParanoid" id="G0M982"/>
<feature type="transmembrane region" description="Helical" evidence="1">
    <location>
        <begin position="131"/>
        <end position="148"/>
    </location>
</feature>
<dbReference type="HOGENOM" id="CLU_042960_1_1_1"/>
<evidence type="ECO:0000256" key="1">
    <source>
        <dbReference type="SAM" id="Phobius"/>
    </source>
</evidence>
<keyword evidence="1" id="KW-0472">Membrane</keyword>
<protein>
    <recommendedName>
        <fullName evidence="4">Serpentine Receptor, class H</fullName>
    </recommendedName>
</protein>
<name>G0M982_CAEBE</name>
<organism evidence="3">
    <name type="scientific">Caenorhabditis brenneri</name>
    <name type="common">Nematode worm</name>
    <dbReference type="NCBI Taxonomy" id="135651"/>
    <lineage>
        <taxon>Eukaryota</taxon>
        <taxon>Metazoa</taxon>
        <taxon>Ecdysozoa</taxon>
        <taxon>Nematoda</taxon>
        <taxon>Chromadorea</taxon>
        <taxon>Rhabditida</taxon>
        <taxon>Rhabditina</taxon>
        <taxon>Rhabditomorpha</taxon>
        <taxon>Rhabditoidea</taxon>
        <taxon>Rhabditidae</taxon>
        <taxon>Peloderinae</taxon>
        <taxon>Caenorhabditis</taxon>
    </lineage>
</organism>
<keyword evidence="1" id="KW-1133">Transmembrane helix</keyword>
<dbReference type="PANTHER" id="PTHR22941:SF303">
    <property type="entry name" value="SERPENTINE RECEPTOR, CLASS H"/>
    <property type="match status" value="1"/>
</dbReference>
<dbReference type="InterPro" id="IPR019422">
    <property type="entry name" value="7TM_GPCR_serpentine_rcpt_Srh"/>
</dbReference>
<reference evidence="3" key="1">
    <citation type="submission" date="2011-07" db="EMBL/GenBank/DDBJ databases">
        <authorList>
            <consortium name="Caenorhabditis brenneri Sequencing and Analysis Consortium"/>
            <person name="Wilson R.K."/>
        </authorList>
    </citation>
    <scope>NUCLEOTIDE SEQUENCE [LARGE SCALE GENOMIC DNA]</scope>
    <source>
        <strain evidence="3">PB2801</strain>
    </source>
</reference>
<evidence type="ECO:0000313" key="3">
    <source>
        <dbReference type="Proteomes" id="UP000008068"/>
    </source>
</evidence>
<dbReference type="EMBL" id="GL379787">
    <property type="protein sequence ID" value="EGT31033.1"/>
    <property type="molecule type" value="Genomic_DNA"/>
</dbReference>
<gene>
    <name evidence="2" type="ORF">CAEBREN_03919</name>
</gene>
<keyword evidence="1" id="KW-0812">Transmembrane</keyword>
<sequence>MSASYLSTPEFLSITLHISSIFEFPVHLLGFYCILFKTPESMKSVRLTMLNLHFWSVFLDFNFSFLIRPFMLLPVSAVITLGVLEVPPVVQWHMAVTNFATVEMSIFSIFENRYYLLSAYNSWWRFIRYPVLVLNYLLAFTCFLPSLLHVPEQKLALESIGKKYPNIPITKYSDKIFVLTLDHSTLRLSLASVILSGVFETLTISFLLYRNMKKNVRNVNLSTTSYEIQRRFLRAVVIQIATPFLILIAPALYFTTSIKFSYYNQSINNLCITLISLHGFVSTIVMVLIHTPYRNFVMRKLKSNKTSPIIISGQSTIVQ</sequence>
<feature type="transmembrane region" description="Helical" evidence="1">
    <location>
        <begin position="90"/>
        <end position="110"/>
    </location>
</feature>
<dbReference type="AlphaFoldDB" id="G0M982"/>
<feature type="transmembrane region" description="Helical" evidence="1">
    <location>
        <begin position="267"/>
        <end position="289"/>
    </location>
</feature>